<evidence type="ECO:0000256" key="4">
    <source>
        <dbReference type="ARBA" id="ARBA00022927"/>
    </source>
</evidence>
<feature type="compositionally biased region" description="Polar residues" evidence="7">
    <location>
        <begin position="7"/>
        <end position="20"/>
    </location>
</feature>
<dbReference type="GO" id="GO:0005829">
    <property type="term" value="C:cytosol"/>
    <property type="evidence" value="ECO:0007669"/>
    <property type="project" value="GOC"/>
</dbReference>
<reference evidence="10 11" key="1">
    <citation type="submission" date="2015-06" db="EMBL/GenBank/DDBJ databases">
        <title>Draft genome of the ant-associated black yeast Phialophora attae CBS 131958.</title>
        <authorList>
            <person name="Moreno L.F."/>
            <person name="Stielow B.J."/>
            <person name="de Hoog S."/>
            <person name="Vicente V.A."/>
            <person name="Weiss V.A."/>
            <person name="de Vries M."/>
            <person name="Cruz L.M."/>
            <person name="Souza E.M."/>
        </authorList>
    </citation>
    <scope>NUCLEOTIDE SEQUENCE [LARGE SCALE GENOMIC DNA]</scope>
    <source>
        <strain evidence="10 11">CBS 131958</strain>
    </source>
</reference>
<evidence type="ECO:0000256" key="2">
    <source>
        <dbReference type="ARBA" id="ARBA00008180"/>
    </source>
</evidence>
<sequence length="663" mass="73082">MWLDRFSGQSTPTGNHTPNRYPSPAPRRTSHLAPGQRSGLGLGSNRSNVSLDLSGNTSTASLVSFTKAVNGSALRYEQRPPADVDDPVDVLQSLLAQGGDVNGHDANSVIVEENKAHVDFAGLSLQQLVEKKAAAQIRSHSTTQRPSVDNRQKLEDFHASISASDQVLESVESYLTNFQSELGQVSAEIEDLQERSVQLNAKLENRRQVEKLLGPAVEDVSISPVTVRAIADGPIDDVFMKALTEVDARSAILDGKKGSGPVKALEDVKPLLNDLKAKAVERIRDYVVAQIKAIRAPGVNAQVIQMRSFTRHRDMFTFLAHNHPILSEEIAQAYINTMKWYYVSNFTRYQQALQKLPLHLVDQTELMGSDPAAAKRSMLGASKTPSQQHDLFSLGRRSEVLRFTDETVIPSYLAEDSKTAHYLEIPFRNFNQALIDNVTAEYSIATEMFSTASYQQVSRKAVEMFEPTFTLGHDLTKHLVENTADCIGILICVRLNQHFAFVLQRRKVPIADSYINYTNILLWPRFQQVMDLHCESLKKVPVAGNRGAAAAFSLVGGGGDASKASVAPHAVTQRFGQFLHAILSLSKDAGDDEPVSRSLGRLRSEYQALMTKLSKAAGDTSKRSRFLFNNYSLVQTIIGDAQGKLAEDQKDFFASLLADTKVK</sequence>
<accession>A0A0N1H8Y3</accession>
<dbReference type="Proteomes" id="UP000038010">
    <property type="component" value="Unassembled WGS sequence"/>
</dbReference>
<dbReference type="GO" id="GO:0032456">
    <property type="term" value="P:endocytic recycling"/>
    <property type="evidence" value="ECO:0007669"/>
    <property type="project" value="TreeGrafter"/>
</dbReference>
<feature type="domain" description="Vps52 C-terminal" evidence="9">
    <location>
        <begin position="336"/>
        <end position="659"/>
    </location>
</feature>
<dbReference type="STRING" id="1664694.A0A0N1H8Y3"/>
<evidence type="ECO:0000259" key="9">
    <source>
        <dbReference type="Pfam" id="PF20655"/>
    </source>
</evidence>
<evidence type="ECO:0000256" key="1">
    <source>
        <dbReference type="ARBA" id="ARBA00004601"/>
    </source>
</evidence>
<keyword evidence="3" id="KW-0813">Transport</keyword>
<dbReference type="AlphaFoldDB" id="A0A0N1H8Y3"/>
<organism evidence="10 11">
    <name type="scientific">Cyphellophora attinorum</name>
    <dbReference type="NCBI Taxonomy" id="1664694"/>
    <lineage>
        <taxon>Eukaryota</taxon>
        <taxon>Fungi</taxon>
        <taxon>Dikarya</taxon>
        <taxon>Ascomycota</taxon>
        <taxon>Pezizomycotina</taxon>
        <taxon>Eurotiomycetes</taxon>
        <taxon>Chaetothyriomycetidae</taxon>
        <taxon>Chaetothyriales</taxon>
        <taxon>Cyphellophoraceae</taxon>
        <taxon>Cyphellophora</taxon>
    </lineage>
</organism>
<dbReference type="EMBL" id="LFJN01000004">
    <property type="protein sequence ID" value="KPI43750.1"/>
    <property type="molecule type" value="Genomic_DNA"/>
</dbReference>
<keyword evidence="11" id="KW-1185">Reference proteome</keyword>
<comment type="similarity">
    <text evidence="2">Belongs to the VPS52 family.</text>
</comment>
<dbReference type="GO" id="GO:0019905">
    <property type="term" value="F:syntaxin binding"/>
    <property type="evidence" value="ECO:0007669"/>
    <property type="project" value="TreeGrafter"/>
</dbReference>
<dbReference type="Pfam" id="PF04129">
    <property type="entry name" value="Vps52_CC"/>
    <property type="match status" value="1"/>
</dbReference>
<evidence type="ECO:0000259" key="8">
    <source>
        <dbReference type="Pfam" id="PF04129"/>
    </source>
</evidence>
<dbReference type="OrthoDB" id="19482at2759"/>
<dbReference type="RefSeq" id="XP_018003713.1">
    <property type="nucleotide sequence ID" value="XM_018146936.1"/>
</dbReference>
<gene>
    <name evidence="10" type="ORF">AB675_6632</name>
</gene>
<dbReference type="PANTHER" id="PTHR14190">
    <property type="entry name" value="SUPPRESSOR OF ACTIN MUTATIONS 2/VACUOLAR PROTEIN SORTING 52"/>
    <property type="match status" value="1"/>
</dbReference>
<dbReference type="Pfam" id="PF20655">
    <property type="entry name" value="Vps52_C"/>
    <property type="match status" value="1"/>
</dbReference>
<dbReference type="PANTHER" id="PTHR14190:SF7">
    <property type="entry name" value="VACUOLAR PROTEIN SORTING-ASSOCIATED PROTEIN 52 HOMOLOG"/>
    <property type="match status" value="1"/>
</dbReference>
<feature type="region of interest" description="Disordered" evidence="7">
    <location>
        <begin position="1"/>
        <end position="46"/>
    </location>
</feature>
<comment type="subcellular location">
    <subcellularLocation>
        <location evidence="1">Golgi apparatus</location>
        <location evidence="1">trans-Golgi network</location>
    </subcellularLocation>
</comment>
<dbReference type="GeneID" id="28738816"/>
<evidence type="ECO:0000256" key="7">
    <source>
        <dbReference type="SAM" id="MobiDB-lite"/>
    </source>
</evidence>
<keyword evidence="6" id="KW-0175">Coiled coil</keyword>
<dbReference type="InterPro" id="IPR007258">
    <property type="entry name" value="Vps52"/>
</dbReference>
<keyword evidence="4" id="KW-0653">Protein transport</keyword>
<dbReference type="GO" id="GO:0000938">
    <property type="term" value="C:GARP complex"/>
    <property type="evidence" value="ECO:0007669"/>
    <property type="project" value="TreeGrafter"/>
</dbReference>
<feature type="coiled-coil region" evidence="6">
    <location>
        <begin position="175"/>
        <end position="209"/>
    </location>
</feature>
<feature type="domain" description="Vps52 coiled-coil" evidence="8">
    <location>
        <begin position="150"/>
        <end position="319"/>
    </location>
</feature>
<protein>
    <submittedName>
        <fullName evidence="10">Vacuolar protein sorting-associated protein 52 B</fullName>
    </submittedName>
</protein>
<dbReference type="GO" id="GO:0015031">
    <property type="term" value="P:protein transport"/>
    <property type="evidence" value="ECO:0007669"/>
    <property type="project" value="UniProtKB-KW"/>
</dbReference>
<proteinExistence type="inferred from homology"/>
<comment type="caution">
    <text evidence="10">The sequence shown here is derived from an EMBL/GenBank/DDBJ whole genome shotgun (WGS) entry which is preliminary data.</text>
</comment>
<dbReference type="GO" id="GO:0042147">
    <property type="term" value="P:retrograde transport, endosome to Golgi"/>
    <property type="evidence" value="ECO:0007669"/>
    <property type="project" value="TreeGrafter"/>
</dbReference>
<name>A0A0N1H8Y3_9EURO</name>
<dbReference type="InterPro" id="IPR048361">
    <property type="entry name" value="Vps52_C"/>
</dbReference>
<evidence type="ECO:0000256" key="5">
    <source>
        <dbReference type="ARBA" id="ARBA00023034"/>
    </source>
</evidence>
<keyword evidence="5" id="KW-0333">Golgi apparatus</keyword>
<dbReference type="VEuPathDB" id="FungiDB:AB675_6632"/>
<dbReference type="GO" id="GO:0006896">
    <property type="term" value="P:Golgi to vacuole transport"/>
    <property type="evidence" value="ECO:0007669"/>
    <property type="project" value="TreeGrafter"/>
</dbReference>
<evidence type="ECO:0000256" key="6">
    <source>
        <dbReference type="SAM" id="Coils"/>
    </source>
</evidence>
<evidence type="ECO:0000256" key="3">
    <source>
        <dbReference type="ARBA" id="ARBA00022448"/>
    </source>
</evidence>
<evidence type="ECO:0000313" key="11">
    <source>
        <dbReference type="Proteomes" id="UP000038010"/>
    </source>
</evidence>
<dbReference type="InterPro" id="IPR048319">
    <property type="entry name" value="Vps52_CC"/>
</dbReference>
<evidence type="ECO:0000313" key="10">
    <source>
        <dbReference type="EMBL" id="KPI43750.1"/>
    </source>
</evidence>